<dbReference type="EMBL" id="CP084389">
    <property type="protein sequence ID" value="UZX29477.1"/>
    <property type="molecule type" value="Genomic_DNA"/>
</dbReference>
<reference evidence="11" key="1">
    <citation type="submission" date="2021-09" db="EMBL/GenBank/DDBJ databases">
        <title>Lactobacillus species from Apis mellifera, Switzerland.</title>
        <authorList>
            <person name="Pfister J."/>
            <person name="Brown A."/>
            <person name="Neumann P."/>
            <person name="Collaud A."/>
            <person name="Retschnig G."/>
            <person name="Perreten V."/>
        </authorList>
    </citation>
    <scope>NUCLEOTIDE SEQUENCE</scope>
    <source>
        <strain evidence="11">IBH002</strain>
    </source>
</reference>
<name>A0AA47B3T6_9LACO</name>
<dbReference type="AlphaFoldDB" id="A0AA47B3T6"/>
<dbReference type="Pfam" id="PF03611">
    <property type="entry name" value="EIIC-GAT"/>
    <property type="match status" value="1"/>
</dbReference>
<keyword evidence="3" id="KW-1003">Cell membrane</keyword>
<dbReference type="InterPro" id="IPR013014">
    <property type="entry name" value="PTS_EIIC_2"/>
</dbReference>
<feature type="domain" description="PTS EIIC type-2" evidence="10">
    <location>
        <begin position="5"/>
        <end position="432"/>
    </location>
</feature>
<feature type="transmembrane region" description="Helical" evidence="9">
    <location>
        <begin position="12"/>
        <end position="30"/>
    </location>
</feature>
<evidence type="ECO:0000256" key="2">
    <source>
        <dbReference type="ARBA" id="ARBA00022448"/>
    </source>
</evidence>
<keyword evidence="2" id="KW-0813">Transport</keyword>
<accession>A0AA47B3T6</accession>
<feature type="transmembrane region" description="Helical" evidence="9">
    <location>
        <begin position="304"/>
        <end position="323"/>
    </location>
</feature>
<dbReference type="PIRSF" id="PIRSF006304">
    <property type="entry name" value="GatC"/>
    <property type="match status" value="1"/>
</dbReference>
<keyword evidence="7 9" id="KW-1133">Transmembrane helix</keyword>
<feature type="transmembrane region" description="Helical" evidence="9">
    <location>
        <begin position="389"/>
        <end position="408"/>
    </location>
</feature>
<protein>
    <submittedName>
        <fullName evidence="11">PTS galactitol transporter subunit IIC</fullName>
    </submittedName>
</protein>
<evidence type="ECO:0000256" key="7">
    <source>
        <dbReference type="ARBA" id="ARBA00022989"/>
    </source>
</evidence>
<dbReference type="GO" id="GO:0015577">
    <property type="term" value="F:galactitol transmembrane transporter activity"/>
    <property type="evidence" value="ECO:0007669"/>
    <property type="project" value="InterPro"/>
</dbReference>
<dbReference type="Proteomes" id="UP001164557">
    <property type="component" value="Chromosome"/>
</dbReference>
<evidence type="ECO:0000256" key="1">
    <source>
        <dbReference type="ARBA" id="ARBA00004651"/>
    </source>
</evidence>
<dbReference type="PANTHER" id="PTHR37324">
    <property type="entry name" value="PTS SYSTEM GALACTITOL-SPECIFIC EIIC COMPONENT"/>
    <property type="match status" value="1"/>
</dbReference>
<feature type="transmembrane region" description="Helical" evidence="9">
    <location>
        <begin position="359"/>
        <end position="377"/>
    </location>
</feature>
<keyword evidence="12" id="KW-1185">Reference proteome</keyword>
<dbReference type="GO" id="GO:0009401">
    <property type="term" value="P:phosphoenolpyruvate-dependent sugar phosphotransferase system"/>
    <property type="evidence" value="ECO:0007669"/>
    <property type="project" value="UniProtKB-KW"/>
</dbReference>
<keyword evidence="4" id="KW-0762">Sugar transport</keyword>
<dbReference type="PROSITE" id="PS51104">
    <property type="entry name" value="PTS_EIIC_TYPE_2"/>
    <property type="match status" value="1"/>
</dbReference>
<evidence type="ECO:0000256" key="5">
    <source>
        <dbReference type="ARBA" id="ARBA00022683"/>
    </source>
</evidence>
<evidence type="ECO:0000256" key="6">
    <source>
        <dbReference type="ARBA" id="ARBA00022692"/>
    </source>
</evidence>
<evidence type="ECO:0000313" key="11">
    <source>
        <dbReference type="EMBL" id="UZX29477.1"/>
    </source>
</evidence>
<dbReference type="PANTHER" id="PTHR37324:SF2">
    <property type="entry name" value="PTS SYSTEM GALACTITOL-SPECIFIC EIIC COMPONENT"/>
    <property type="match status" value="1"/>
</dbReference>
<evidence type="ECO:0000256" key="8">
    <source>
        <dbReference type="ARBA" id="ARBA00023136"/>
    </source>
</evidence>
<evidence type="ECO:0000313" key="12">
    <source>
        <dbReference type="Proteomes" id="UP001164557"/>
    </source>
</evidence>
<feature type="transmembrane region" description="Helical" evidence="9">
    <location>
        <begin position="217"/>
        <end position="240"/>
    </location>
</feature>
<proteinExistence type="predicted"/>
<evidence type="ECO:0000256" key="3">
    <source>
        <dbReference type="ARBA" id="ARBA00022475"/>
    </source>
</evidence>
<feature type="transmembrane region" description="Helical" evidence="9">
    <location>
        <begin position="125"/>
        <end position="158"/>
    </location>
</feature>
<evidence type="ECO:0000256" key="9">
    <source>
        <dbReference type="SAM" id="Phobius"/>
    </source>
</evidence>
<organism evidence="11 12">
    <name type="scientific">Lactobacillus helsingborgensis</name>
    <dbReference type="NCBI Taxonomy" id="1218494"/>
    <lineage>
        <taxon>Bacteria</taxon>
        <taxon>Bacillati</taxon>
        <taxon>Bacillota</taxon>
        <taxon>Bacilli</taxon>
        <taxon>Lactobacillales</taxon>
        <taxon>Lactobacillaceae</taxon>
        <taxon>Lactobacillus</taxon>
    </lineage>
</organism>
<dbReference type="GO" id="GO:0005886">
    <property type="term" value="C:plasma membrane"/>
    <property type="evidence" value="ECO:0007669"/>
    <property type="project" value="UniProtKB-SubCell"/>
</dbReference>
<dbReference type="InterPro" id="IPR013853">
    <property type="entry name" value="EIIC-GAT"/>
</dbReference>
<feature type="transmembrane region" description="Helical" evidence="9">
    <location>
        <begin position="414"/>
        <end position="434"/>
    </location>
</feature>
<feature type="transmembrane region" description="Helical" evidence="9">
    <location>
        <begin position="91"/>
        <end position="113"/>
    </location>
</feature>
<comment type="subcellular location">
    <subcellularLocation>
        <location evidence="1">Cell membrane</location>
        <topology evidence="1">Multi-pass membrane protein</topology>
    </subcellularLocation>
</comment>
<evidence type="ECO:0000256" key="4">
    <source>
        <dbReference type="ARBA" id="ARBA00022597"/>
    </source>
</evidence>
<keyword evidence="8 9" id="KW-0472">Membrane</keyword>
<sequence>MLQALQTIVNWGAPVILPIIIAIFAMILGAGFKKSFVAGLTVGIGFIGLNLVTGLLGDTLGKAAQVMVKRFGLSLVTLDIGWPAASAISYGTILGISAIPIGIAIDIFLLLFGLTKTLNIDIWNFWHAAFVGGLVYGMSNSFPLAVFSMVAYQVMLYFLGDLSAPVLNKYYGFPNITFPHGTSAPGYLVALPLNWVFDRIPGFNKLKANPETIQKKFGILGETSVMGLIIGLVVGILAGYDVGKVLNLGVQTAAIMVLLPKMVSVLMEGLTPVSDAANDFIKKRFPGRELYIGMDSALAVGDQAVLAVSLLMIPLTLLLAVILPGNKTIPFGDFSTIPFAVCLMVPVFGGNIVRSVVGGVIYMTSILYVTSWMAPLVTKMAEAASFNIGHATSITSLIEGGLWSTFLFVWGAKYLPWIITGAILIVSLIGLYFLNKRKAVKES</sequence>
<evidence type="ECO:0000259" key="10">
    <source>
        <dbReference type="PROSITE" id="PS51104"/>
    </source>
</evidence>
<feature type="transmembrane region" description="Helical" evidence="9">
    <location>
        <begin position="36"/>
        <end position="56"/>
    </location>
</feature>
<gene>
    <name evidence="11" type="ORF">LDX53_07860</name>
</gene>
<dbReference type="InterPro" id="IPR004703">
    <property type="entry name" value="PTS_sugar-sp_permease"/>
</dbReference>
<keyword evidence="6 9" id="KW-0812">Transmembrane</keyword>
<feature type="transmembrane region" description="Helical" evidence="9">
    <location>
        <begin position="335"/>
        <end position="353"/>
    </location>
</feature>
<feature type="transmembrane region" description="Helical" evidence="9">
    <location>
        <begin position="178"/>
        <end position="197"/>
    </location>
</feature>
<keyword evidence="5" id="KW-0598">Phosphotransferase system</keyword>
<dbReference type="RefSeq" id="WP_046327679.1">
    <property type="nucleotide sequence ID" value="NZ_BPOZ01000001.1"/>
</dbReference>